<dbReference type="InterPro" id="IPR043136">
    <property type="entry name" value="B30.2/SPRY_sf"/>
</dbReference>
<dbReference type="SUPFAM" id="SSF57850">
    <property type="entry name" value="RING/U-box"/>
    <property type="match status" value="1"/>
</dbReference>
<dbReference type="InterPro" id="IPR003877">
    <property type="entry name" value="SPRY_dom"/>
</dbReference>
<dbReference type="InterPro" id="IPR000315">
    <property type="entry name" value="Znf_B-box"/>
</dbReference>
<dbReference type="Pfam" id="PF00643">
    <property type="entry name" value="zf-B_box"/>
    <property type="match status" value="1"/>
</dbReference>
<protein>
    <submittedName>
        <fullName evidence="9">Uncharacterized protein</fullName>
    </submittedName>
</protein>
<dbReference type="FunFam" id="2.60.120.920:FF:000004">
    <property type="entry name" value="Butyrophilin subfamily 1 member A1"/>
    <property type="match status" value="1"/>
</dbReference>
<dbReference type="SMART" id="SM00336">
    <property type="entry name" value="BBOX"/>
    <property type="match status" value="1"/>
</dbReference>
<dbReference type="FunCoup" id="F7ADI7">
    <property type="interactions" value="3"/>
</dbReference>
<dbReference type="OMA" id="CKESMSR"/>
<evidence type="ECO:0000259" key="6">
    <source>
        <dbReference type="PROSITE" id="PS50089"/>
    </source>
</evidence>
<keyword evidence="1" id="KW-0479">Metal-binding</keyword>
<dbReference type="PROSITE" id="PS50089">
    <property type="entry name" value="ZF_RING_2"/>
    <property type="match status" value="1"/>
</dbReference>
<dbReference type="InterPro" id="IPR013320">
    <property type="entry name" value="ConA-like_dom_sf"/>
</dbReference>
<dbReference type="AlphaFoldDB" id="F7ADI7"/>
<dbReference type="SMART" id="SM00184">
    <property type="entry name" value="RING"/>
    <property type="match status" value="1"/>
</dbReference>
<evidence type="ECO:0000256" key="2">
    <source>
        <dbReference type="ARBA" id="ARBA00022771"/>
    </source>
</evidence>
<dbReference type="GeneTree" id="ENSGT00940000154582"/>
<dbReference type="Gene3D" id="3.30.40.10">
    <property type="entry name" value="Zinc/RING finger domain, C3HC4 (zinc finger)"/>
    <property type="match status" value="1"/>
</dbReference>
<gene>
    <name evidence="9" type="primary">LOC100010460</name>
</gene>
<dbReference type="GO" id="GO:0061630">
    <property type="term" value="F:ubiquitin protein ligase activity"/>
    <property type="evidence" value="ECO:0000318"/>
    <property type="project" value="GO_Central"/>
</dbReference>
<evidence type="ECO:0000313" key="10">
    <source>
        <dbReference type="Proteomes" id="UP000002280"/>
    </source>
</evidence>
<dbReference type="InterPro" id="IPR001841">
    <property type="entry name" value="Znf_RING"/>
</dbReference>
<dbReference type="PANTHER" id="PTHR24103">
    <property type="entry name" value="E3 UBIQUITIN-PROTEIN LIGASE TRIM"/>
    <property type="match status" value="1"/>
</dbReference>
<evidence type="ECO:0000256" key="1">
    <source>
        <dbReference type="ARBA" id="ARBA00022723"/>
    </source>
</evidence>
<dbReference type="HOGENOM" id="CLU_013137_0_3_1"/>
<reference evidence="9" key="3">
    <citation type="submission" date="2025-09" db="UniProtKB">
        <authorList>
            <consortium name="Ensembl"/>
        </authorList>
    </citation>
    <scope>IDENTIFICATION</scope>
</reference>
<name>F7ADI7_MONDO</name>
<dbReference type="SMART" id="SM00589">
    <property type="entry name" value="PRY"/>
    <property type="match status" value="1"/>
</dbReference>
<dbReference type="InterPro" id="IPR017907">
    <property type="entry name" value="Znf_RING_CS"/>
</dbReference>
<dbReference type="SUPFAM" id="SSF49899">
    <property type="entry name" value="Concanavalin A-like lectins/glucanases"/>
    <property type="match status" value="1"/>
</dbReference>
<dbReference type="GO" id="GO:0045087">
    <property type="term" value="P:innate immune response"/>
    <property type="evidence" value="ECO:0000318"/>
    <property type="project" value="GO_Central"/>
</dbReference>
<evidence type="ECO:0000256" key="5">
    <source>
        <dbReference type="SAM" id="Coils"/>
    </source>
</evidence>
<evidence type="ECO:0000259" key="8">
    <source>
        <dbReference type="PROSITE" id="PS50188"/>
    </source>
</evidence>
<dbReference type="SMART" id="SM00449">
    <property type="entry name" value="SPRY"/>
    <property type="match status" value="1"/>
</dbReference>
<sequence>MDKRDLVENLKANLTCFICLGYFTDPVTVNCGHSFCKVCLLRCREEADSTFNCPECRGIIKDRDVVRDRNLQSLSITGKRLRSHLLQSLVDLYVCDQHGEKGKFFCEEDQRFLCDSCLLAPGHKDHTVLPLDMASDKCKDKIKHTLNTLQRKKEEFKVVLNKVTRKEELCVKGIHSLKQSVILEYRKLCEFLWEEEQLYLQRLDQRYTDDLAKLKLNKAKLSQQIQNLERVKLELEENLDKGPLEMLQNMKGTLERNEELLLQEPENVSFAWCTSPITGMREMLMSFQRDISLDPESANPHLILSEDLKCVKYGDVPQDLPDNQERFDDTLAVLGTQTFTSGKHYWEVKIGDKTELAVGVCKDSIRKKGKLTSLSKDVWTLVSFRIGNFCFLWNSQDGFFLSQPLEKVGIFLDYNKRHVAFYDVIDRSLIFSFSDMAFEGPLRPYFSLCYSKGESNPGSIMLINMKDSQ</sequence>
<dbReference type="Bgee" id="ENSMODG00000009169">
    <property type="expression patterns" value="Expressed in heart"/>
</dbReference>
<dbReference type="InterPro" id="IPR001870">
    <property type="entry name" value="B30.2/SPRY"/>
</dbReference>
<dbReference type="SUPFAM" id="SSF57845">
    <property type="entry name" value="B-box zinc-binding domain"/>
    <property type="match status" value="1"/>
</dbReference>
<reference evidence="9 10" key="1">
    <citation type="journal article" date="2007" name="Nature">
        <title>Genome of the marsupial Monodelphis domestica reveals innovation in non-coding sequences.</title>
        <authorList>
            <person name="Mikkelsen T.S."/>
            <person name="Wakefield M.J."/>
            <person name="Aken B."/>
            <person name="Amemiya C.T."/>
            <person name="Chang J.L."/>
            <person name="Duke S."/>
            <person name="Garber M."/>
            <person name="Gentles A.J."/>
            <person name="Goodstadt L."/>
            <person name="Heger A."/>
            <person name="Jurka J."/>
            <person name="Kamal M."/>
            <person name="Mauceli E."/>
            <person name="Searle S.M."/>
            <person name="Sharpe T."/>
            <person name="Baker M.L."/>
            <person name="Batzer M.A."/>
            <person name="Benos P.V."/>
            <person name="Belov K."/>
            <person name="Clamp M."/>
            <person name="Cook A."/>
            <person name="Cuff J."/>
            <person name="Das R."/>
            <person name="Davidow L."/>
            <person name="Deakin J.E."/>
            <person name="Fazzari M.J."/>
            <person name="Glass J.L."/>
            <person name="Grabherr M."/>
            <person name="Greally J.M."/>
            <person name="Gu W."/>
            <person name="Hore T.A."/>
            <person name="Huttley G.A."/>
            <person name="Kleber M."/>
            <person name="Jirtle R.L."/>
            <person name="Koina E."/>
            <person name="Lee J.T."/>
            <person name="Mahony S."/>
            <person name="Marra M.A."/>
            <person name="Miller R.D."/>
            <person name="Nicholls R.D."/>
            <person name="Oda M."/>
            <person name="Papenfuss A.T."/>
            <person name="Parra Z.E."/>
            <person name="Pollock D.D."/>
            <person name="Ray D.A."/>
            <person name="Schein J.E."/>
            <person name="Speed T.P."/>
            <person name="Thompson K."/>
            <person name="VandeBerg J.L."/>
            <person name="Wade C.M."/>
            <person name="Walker J.A."/>
            <person name="Waters P.D."/>
            <person name="Webber C."/>
            <person name="Weidman J.R."/>
            <person name="Xie X."/>
            <person name="Zody M.C."/>
            <person name="Baldwin J."/>
            <person name="Abdouelleil A."/>
            <person name="Abdulkadir J."/>
            <person name="Abebe A."/>
            <person name="Abera B."/>
            <person name="Abreu J."/>
            <person name="Acer S.C."/>
            <person name="Aftuck L."/>
            <person name="Alexander A."/>
            <person name="An P."/>
            <person name="Anderson E."/>
            <person name="Anderson S."/>
            <person name="Arachi H."/>
            <person name="Azer M."/>
            <person name="Bachantsang P."/>
            <person name="Barry A."/>
            <person name="Bayul T."/>
            <person name="Berlin A."/>
            <person name="Bessette D."/>
            <person name="Bloom T."/>
            <person name="Bloom T."/>
            <person name="Boguslavskiy L."/>
            <person name="Bonnet C."/>
            <person name="Boukhgalter B."/>
            <person name="Bourzgui I."/>
            <person name="Brown A."/>
            <person name="Cahill P."/>
            <person name="Channer S."/>
            <person name="Cheshatsang Y."/>
            <person name="Chuda L."/>
            <person name="Citroen M."/>
            <person name="Collymore A."/>
            <person name="Cooke P."/>
            <person name="Costello M."/>
            <person name="D'Aco K."/>
            <person name="Daza R."/>
            <person name="De Haan G."/>
            <person name="DeGray S."/>
            <person name="DeMaso C."/>
            <person name="Dhargay N."/>
            <person name="Dooley K."/>
            <person name="Dooley E."/>
            <person name="Doricent M."/>
            <person name="Dorje P."/>
            <person name="Dorjee K."/>
            <person name="Dupes A."/>
            <person name="Elong R."/>
            <person name="Falk J."/>
            <person name="Farina A."/>
            <person name="Faro S."/>
            <person name="Ferguson D."/>
            <person name="Fisher S."/>
            <person name="Foley C.D."/>
            <person name="Franke A."/>
            <person name="Friedrich D."/>
            <person name="Gadbois L."/>
            <person name="Gearin G."/>
            <person name="Gearin C.R."/>
            <person name="Giannoukos G."/>
            <person name="Goode T."/>
            <person name="Graham J."/>
            <person name="Grandbois E."/>
            <person name="Grewal S."/>
            <person name="Gyaltsen K."/>
            <person name="Hafez N."/>
            <person name="Hagos B."/>
            <person name="Hall J."/>
            <person name="Henson C."/>
            <person name="Hollinger A."/>
            <person name="Honan T."/>
            <person name="Huard M.D."/>
            <person name="Hughes L."/>
            <person name="Hurhula B."/>
            <person name="Husby M.E."/>
            <person name="Kamat A."/>
            <person name="Kanga B."/>
            <person name="Kashin S."/>
            <person name="Khazanovich D."/>
            <person name="Kisner P."/>
            <person name="Lance K."/>
            <person name="Lara M."/>
            <person name="Lee W."/>
            <person name="Lennon N."/>
            <person name="Letendre F."/>
            <person name="LeVine R."/>
            <person name="Lipovsky A."/>
            <person name="Liu X."/>
            <person name="Liu J."/>
            <person name="Liu S."/>
            <person name="Lokyitsang T."/>
            <person name="Lokyitsang Y."/>
            <person name="Lubonja R."/>
            <person name="Lui A."/>
            <person name="MacDonald P."/>
            <person name="Magnisalis V."/>
            <person name="Maru K."/>
            <person name="Matthews C."/>
            <person name="McCusker W."/>
            <person name="McDonough S."/>
            <person name="Mehta T."/>
            <person name="Meldrim J."/>
            <person name="Meneus L."/>
            <person name="Mihai O."/>
            <person name="Mihalev A."/>
            <person name="Mihova T."/>
            <person name="Mittelman R."/>
            <person name="Mlenga V."/>
            <person name="Montmayeur A."/>
            <person name="Mulrain L."/>
            <person name="Navidi A."/>
            <person name="Naylor J."/>
            <person name="Negash T."/>
            <person name="Nguyen T."/>
            <person name="Nguyen N."/>
            <person name="Nicol R."/>
            <person name="Norbu C."/>
            <person name="Norbu N."/>
            <person name="Novod N."/>
            <person name="O'Neill B."/>
            <person name="Osman S."/>
            <person name="Markiewicz E."/>
            <person name="Oyono O.L."/>
            <person name="Patti C."/>
            <person name="Phunkhang P."/>
            <person name="Pierre F."/>
            <person name="Priest M."/>
            <person name="Raghuraman S."/>
            <person name="Rege F."/>
            <person name="Reyes R."/>
            <person name="Rise C."/>
            <person name="Rogov P."/>
            <person name="Ross K."/>
            <person name="Ryan E."/>
            <person name="Settipalli S."/>
            <person name="Shea T."/>
            <person name="Sherpa N."/>
            <person name="Shi L."/>
            <person name="Shih D."/>
            <person name="Sparrow T."/>
            <person name="Spaulding J."/>
            <person name="Stalker J."/>
            <person name="Stange-Thomann N."/>
            <person name="Stavropoulos S."/>
            <person name="Stone C."/>
            <person name="Strader C."/>
            <person name="Tesfaye S."/>
            <person name="Thomson T."/>
            <person name="Thoulutsang Y."/>
            <person name="Thoulutsang D."/>
            <person name="Topham K."/>
            <person name="Topping I."/>
            <person name="Tsamla T."/>
            <person name="Vassiliev H."/>
            <person name="Vo A."/>
            <person name="Wangchuk T."/>
            <person name="Wangdi T."/>
            <person name="Weiand M."/>
            <person name="Wilkinson J."/>
            <person name="Wilson A."/>
            <person name="Yadav S."/>
            <person name="Young G."/>
            <person name="Yu Q."/>
            <person name="Zembek L."/>
            <person name="Zhong D."/>
            <person name="Zimmer A."/>
            <person name="Zwirko Z."/>
            <person name="Jaffe D.B."/>
            <person name="Alvarez P."/>
            <person name="Brockman W."/>
            <person name="Butler J."/>
            <person name="Chin C."/>
            <person name="Gnerre S."/>
            <person name="MacCallum I."/>
            <person name="Graves J.A."/>
            <person name="Ponting C.P."/>
            <person name="Breen M."/>
            <person name="Samollow P.B."/>
            <person name="Lander E.S."/>
            <person name="Lindblad-Toh K."/>
        </authorList>
    </citation>
    <scope>NUCLEOTIDE SEQUENCE [LARGE SCALE GENOMIC DNA]</scope>
</reference>
<dbReference type="RefSeq" id="XP_056681610.1">
    <property type="nucleotide sequence ID" value="XM_056825632.1"/>
</dbReference>
<dbReference type="PROSITE" id="PS00518">
    <property type="entry name" value="ZF_RING_1"/>
    <property type="match status" value="1"/>
</dbReference>
<accession>F7ADI7</accession>
<dbReference type="Pfam" id="PF00622">
    <property type="entry name" value="SPRY"/>
    <property type="match status" value="1"/>
</dbReference>
<dbReference type="Pfam" id="PF13765">
    <property type="entry name" value="PRY"/>
    <property type="match status" value="1"/>
</dbReference>
<dbReference type="PROSITE" id="PS50119">
    <property type="entry name" value="ZF_BBOX"/>
    <property type="match status" value="1"/>
</dbReference>
<evidence type="ECO:0000259" key="7">
    <source>
        <dbReference type="PROSITE" id="PS50119"/>
    </source>
</evidence>
<feature type="domain" description="RING-type" evidence="6">
    <location>
        <begin position="16"/>
        <end position="57"/>
    </location>
</feature>
<evidence type="ECO:0000256" key="3">
    <source>
        <dbReference type="ARBA" id="ARBA00022833"/>
    </source>
</evidence>
<dbReference type="Gene3D" id="2.60.120.920">
    <property type="match status" value="1"/>
</dbReference>
<dbReference type="PROSITE" id="PS50188">
    <property type="entry name" value="B302_SPRY"/>
    <property type="match status" value="1"/>
</dbReference>
<dbReference type="InterPro" id="IPR006574">
    <property type="entry name" value="PRY"/>
</dbReference>
<organism evidence="9 10">
    <name type="scientific">Monodelphis domestica</name>
    <name type="common">Gray short-tailed opossum</name>
    <dbReference type="NCBI Taxonomy" id="13616"/>
    <lineage>
        <taxon>Eukaryota</taxon>
        <taxon>Metazoa</taxon>
        <taxon>Chordata</taxon>
        <taxon>Craniata</taxon>
        <taxon>Vertebrata</taxon>
        <taxon>Euteleostomi</taxon>
        <taxon>Mammalia</taxon>
        <taxon>Metatheria</taxon>
        <taxon>Didelphimorphia</taxon>
        <taxon>Didelphidae</taxon>
        <taxon>Monodelphis</taxon>
    </lineage>
</organism>
<feature type="domain" description="B30.2/SPRY" evidence="8">
    <location>
        <begin position="271"/>
        <end position="467"/>
    </location>
</feature>
<dbReference type="InParanoid" id="F7ADI7"/>
<dbReference type="Ensembl" id="ENSMODT00000011662.3">
    <property type="protein sequence ID" value="ENSMODP00000011442.3"/>
    <property type="gene ID" value="ENSMODG00000009169.3"/>
</dbReference>
<dbReference type="CDD" id="cd13733">
    <property type="entry name" value="SPRY_PRY_C-I_1"/>
    <property type="match status" value="1"/>
</dbReference>
<dbReference type="GO" id="GO:0005737">
    <property type="term" value="C:cytoplasm"/>
    <property type="evidence" value="ECO:0000318"/>
    <property type="project" value="GO_Central"/>
</dbReference>
<dbReference type="GO" id="GO:0008270">
    <property type="term" value="F:zinc ion binding"/>
    <property type="evidence" value="ECO:0007669"/>
    <property type="project" value="UniProtKB-KW"/>
</dbReference>
<keyword evidence="5" id="KW-0175">Coiled coil</keyword>
<dbReference type="GeneID" id="100010460"/>
<dbReference type="Gene3D" id="3.30.160.60">
    <property type="entry name" value="Classic Zinc Finger"/>
    <property type="match status" value="1"/>
</dbReference>
<dbReference type="eggNOG" id="KOG2177">
    <property type="taxonomic scope" value="Eukaryota"/>
</dbReference>
<dbReference type="Proteomes" id="UP000002280">
    <property type="component" value="Chromosome 1"/>
</dbReference>
<dbReference type="InterPro" id="IPR003879">
    <property type="entry name" value="Butyrophylin_SPRY"/>
</dbReference>
<evidence type="ECO:0000256" key="4">
    <source>
        <dbReference type="PROSITE-ProRule" id="PRU00024"/>
    </source>
</evidence>
<dbReference type="InterPro" id="IPR050143">
    <property type="entry name" value="TRIM/RBCC"/>
</dbReference>
<feature type="domain" description="B box-type" evidence="7">
    <location>
        <begin position="90"/>
        <end position="131"/>
    </location>
</feature>
<dbReference type="InterPro" id="IPR013083">
    <property type="entry name" value="Znf_RING/FYVE/PHD"/>
</dbReference>
<keyword evidence="3" id="KW-0862">Zinc</keyword>
<keyword evidence="2 4" id="KW-0863">Zinc-finger</keyword>
<dbReference type="PRINTS" id="PR01407">
    <property type="entry name" value="BUTYPHLNCDUF"/>
</dbReference>
<keyword evidence="10" id="KW-1185">Reference proteome</keyword>
<reference evidence="9" key="2">
    <citation type="submission" date="2025-08" db="UniProtKB">
        <authorList>
            <consortium name="Ensembl"/>
        </authorList>
    </citation>
    <scope>IDENTIFICATION</scope>
</reference>
<evidence type="ECO:0000313" key="9">
    <source>
        <dbReference type="Ensembl" id="ENSMODP00000011442.3"/>
    </source>
</evidence>
<dbReference type="Pfam" id="PF15227">
    <property type="entry name" value="zf-C3HC4_4"/>
    <property type="match status" value="1"/>
</dbReference>
<proteinExistence type="predicted"/>
<feature type="coiled-coil region" evidence="5">
    <location>
        <begin position="211"/>
        <end position="264"/>
    </location>
</feature>